<accession>A0A139WPI0</accession>
<dbReference type="InParanoid" id="A0A139WPI0"/>
<dbReference type="Proteomes" id="UP000007266">
    <property type="component" value="Linkage group 1"/>
</dbReference>
<proteinExistence type="predicted"/>
<gene>
    <name evidence="1" type="primary">AUGUSTUS-3.0.2_34525</name>
    <name evidence="1" type="ORF">TcasGA2_TC034525</name>
</gene>
<keyword evidence="2" id="KW-1185">Reference proteome</keyword>
<dbReference type="AlphaFoldDB" id="A0A139WPI0"/>
<evidence type="ECO:0000313" key="1">
    <source>
        <dbReference type="EMBL" id="KYB29776.1"/>
    </source>
</evidence>
<reference evidence="1 2" key="1">
    <citation type="journal article" date="2008" name="Nature">
        <title>The genome of the model beetle and pest Tribolium castaneum.</title>
        <authorList>
            <consortium name="Tribolium Genome Sequencing Consortium"/>
            <person name="Richards S."/>
            <person name="Gibbs R.A."/>
            <person name="Weinstock G.M."/>
            <person name="Brown S.J."/>
            <person name="Denell R."/>
            <person name="Beeman R.W."/>
            <person name="Gibbs R."/>
            <person name="Beeman R.W."/>
            <person name="Brown S.J."/>
            <person name="Bucher G."/>
            <person name="Friedrich M."/>
            <person name="Grimmelikhuijzen C.J."/>
            <person name="Klingler M."/>
            <person name="Lorenzen M."/>
            <person name="Richards S."/>
            <person name="Roth S."/>
            <person name="Schroder R."/>
            <person name="Tautz D."/>
            <person name="Zdobnov E.M."/>
            <person name="Muzny D."/>
            <person name="Gibbs R.A."/>
            <person name="Weinstock G.M."/>
            <person name="Attaway T."/>
            <person name="Bell S."/>
            <person name="Buhay C.J."/>
            <person name="Chandrabose M.N."/>
            <person name="Chavez D."/>
            <person name="Clerk-Blankenburg K.P."/>
            <person name="Cree A."/>
            <person name="Dao M."/>
            <person name="Davis C."/>
            <person name="Chacko J."/>
            <person name="Dinh H."/>
            <person name="Dugan-Rocha S."/>
            <person name="Fowler G."/>
            <person name="Garner T.T."/>
            <person name="Garnes J."/>
            <person name="Gnirke A."/>
            <person name="Hawes A."/>
            <person name="Hernandez J."/>
            <person name="Hines S."/>
            <person name="Holder M."/>
            <person name="Hume J."/>
            <person name="Jhangiani S.N."/>
            <person name="Joshi V."/>
            <person name="Khan Z.M."/>
            <person name="Jackson L."/>
            <person name="Kovar C."/>
            <person name="Kowis A."/>
            <person name="Lee S."/>
            <person name="Lewis L.R."/>
            <person name="Margolis J."/>
            <person name="Morgan M."/>
            <person name="Nazareth L.V."/>
            <person name="Nguyen N."/>
            <person name="Okwuonu G."/>
            <person name="Parker D."/>
            <person name="Richards S."/>
            <person name="Ruiz S.J."/>
            <person name="Santibanez J."/>
            <person name="Savard J."/>
            <person name="Scherer S.E."/>
            <person name="Schneider B."/>
            <person name="Sodergren E."/>
            <person name="Tautz D."/>
            <person name="Vattahil S."/>
            <person name="Villasana D."/>
            <person name="White C.S."/>
            <person name="Wright R."/>
            <person name="Park Y."/>
            <person name="Beeman R.W."/>
            <person name="Lord J."/>
            <person name="Oppert B."/>
            <person name="Lorenzen M."/>
            <person name="Brown S."/>
            <person name="Wang L."/>
            <person name="Savard J."/>
            <person name="Tautz D."/>
            <person name="Richards S."/>
            <person name="Weinstock G."/>
            <person name="Gibbs R.A."/>
            <person name="Liu Y."/>
            <person name="Worley K."/>
            <person name="Weinstock G."/>
            <person name="Elsik C.G."/>
            <person name="Reese J.T."/>
            <person name="Elhaik E."/>
            <person name="Landan G."/>
            <person name="Graur D."/>
            <person name="Arensburger P."/>
            <person name="Atkinson P."/>
            <person name="Beeman R.W."/>
            <person name="Beidler J."/>
            <person name="Brown S.J."/>
            <person name="Demuth J.P."/>
            <person name="Drury D.W."/>
            <person name="Du Y.Z."/>
            <person name="Fujiwara H."/>
            <person name="Lorenzen M."/>
            <person name="Maselli V."/>
            <person name="Osanai M."/>
            <person name="Park Y."/>
            <person name="Robertson H.M."/>
            <person name="Tu Z."/>
            <person name="Wang J.J."/>
            <person name="Wang S."/>
            <person name="Richards S."/>
            <person name="Song H."/>
            <person name="Zhang L."/>
            <person name="Sodergren E."/>
            <person name="Werner D."/>
            <person name="Stanke M."/>
            <person name="Morgenstern B."/>
            <person name="Solovyev V."/>
            <person name="Kosarev P."/>
            <person name="Brown G."/>
            <person name="Chen H.C."/>
            <person name="Ermolaeva O."/>
            <person name="Hlavina W."/>
            <person name="Kapustin Y."/>
            <person name="Kiryutin B."/>
            <person name="Kitts P."/>
            <person name="Maglott D."/>
            <person name="Pruitt K."/>
            <person name="Sapojnikov V."/>
            <person name="Souvorov A."/>
            <person name="Mackey A.J."/>
            <person name="Waterhouse R.M."/>
            <person name="Wyder S."/>
            <person name="Zdobnov E.M."/>
            <person name="Zdobnov E.M."/>
            <person name="Wyder S."/>
            <person name="Kriventseva E.V."/>
            <person name="Kadowaki T."/>
            <person name="Bork P."/>
            <person name="Aranda M."/>
            <person name="Bao R."/>
            <person name="Beermann A."/>
            <person name="Berns N."/>
            <person name="Bolognesi R."/>
            <person name="Bonneton F."/>
            <person name="Bopp D."/>
            <person name="Brown S.J."/>
            <person name="Bucher G."/>
            <person name="Butts T."/>
            <person name="Chaumot A."/>
            <person name="Denell R.E."/>
            <person name="Ferrier D.E."/>
            <person name="Friedrich M."/>
            <person name="Gordon C.M."/>
            <person name="Jindra M."/>
            <person name="Klingler M."/>
            <person name="Lan Q."/>
            <person name="Lattorff H.M."/>
            <person name="Laudet V."/>
            <person name="von Levetsow C."/>
            <person name="Liu Z."/>
            <person name="Lutz R."/>
            <person name="Lynch J.A."/>
            <person name="da Fonseca R.N."/>
            <person name="Posnien N."/>
            <person name="Reuter R."/>
            <person name="Roth S."/>
            <person name="Savard J."/>
            <person name="Schinko J.B."/>
            <person name="Schmitt C."/>
            <person name="Schoppmeier M."/>
            <person name="Schroder R."/>
            <person name="Shippy T.D."/>
            <person name="Simonnet F."/>
            <person name="Marques-Souza H."/>
            <person name="Tautz D."/>
            <person name="Tomoyasu Y."/>
            <person name="Trauner J."/>
            <person name="Van der Zee M."/>
            <person name="Vervoort M."/>
            <person name="Wittkopp N."/>
            <person name="Wimmer E.A."/>
            <person name="Yang X."/>
            <person name="Jones A.K."/>
            <person name="Sattelle D.B."/>
            <person name="Ebert P.R."/>
            <person name="Nelson D."/>
            <person name="Scott J.G."/>
            <person name="Beeman R.W."/>
            <person name="Muthukrishnan S."/>
            <person name="Kramer K.J."/>
            <person name="Arakane Y."/>
            <person name="Beeman R.W."/>
            <person name="Zhu Q."/>
            <person name="Hogenkamp D."/>
            <person name="Dixit R."/>
            <person name="Oppert B."/>
            <person name="Jiang H."/>
            <person name="Zou Z."/>
            <person name="Marshall J."/>
            <person name="Elpidina E."/>
            <person name="Vinokurov K."/>
            <person name="Oppert C."/>
            <person name="Zou Z."/>
            <person name="Evans J."/>
            <person name="Lu Z."/>
            <person name="Zhao P."/>
            <person name="Sumathipala N."/>
            <person name="Altincicek B."/>
            <person name="Vilcinskas A."/>
            <person name="Williams M."/>
            <person name="Hultmark D."/>
            <person name="Hetru C."/>
            <person name="Jiang H."/>
            <person name="Grimmelikhuijzen C.J."/>
            <person name="Hauser F."/>
            <person name="Cazzamali G."/>
            <person name="Williamson M."/>
            <person name="Park Y."/>
            <person name="Li B."/>
            <person name="Tanaka Y."/>
            <person name="Predel R."/>
            <person name="Neupert S."/>
            <person name="Schachtner J."/>
            <person name="Verleyen P."/>
            <person name="Raible F."/>
            <person name="Bork P."/>
            <person name="Friedrich M."/>
            <person name="Walden K.K."/>
            <person name="Robertson H.M."/>
            <person name="Angeli S."/>
            <person name="Foret S."/>
            <person name="Bucher G."/>
            <person name="Schuetz S."/>
            <person name="Maleszka R."/>
            <person name="Wimmer E.A."/>
            <person name="Beeman R.W."/>
            <person name="Lorenzen M."/>
            <person name="Tomoyasu Y."/>
            <person name="Miller S.C."/>
            <person name="Grossmann D."/>
            <person name="Bucher G."/>
        </authorList>
    </citation>
    <scope>NUCLEOTIDE SEQUENCE [LARGE SCALE GENOMIC DNA]</scope>
    <source>
        <strain evidence="1 2">Georgia GA2</strain>
    </source>
</reference>
<dbReference type="EMBL" id="KQ971307">
    <property type="protein sequence ID" value="KYB29776.1"/>
    <property type="molecule type" value="Genomic_DNA"/>
</dbReference>
<protein>
    <submittedName>
        <fullName evidence="1">Uncharacterized protein</fullName>
    </submittedName>
</protein>
<reference evidence="1 2" key="2">
    <citation type="journal article" date="2010" name="Nucleic Acids Res.">
        <title>BeetleBase in 2010: revisions to provide comprehensive genomic information for Tribolium castaneum.</title>
        <authorList>
            <person name="Kim H.S."/>
            <person name="Murphy T."/>
            <person name="Xia J."/>
            <person name="Caragea D."/>
            <person name="Park Y."/>
            <person name="Beeman R.W."/>
            <person name="Lorenzen M.D."/>
            <person name="Butcher S."/>
            <person name="Manak J.R."/>
            <person name="Brown S.J."/>
        </authorList>
    </citation>
    <scope>GENOME REANNOTATION</scope>
    <source>
        <strain evidence="1 2">Georgia GA2</strain>
    </source>
</reference>
<evidence type="ECO:0000313" key="2">
    <source>
        <dbReference type="Proteomes" id="UP000007266"/>
    </source>
</evidence>
<organism evidence="1 2">
    <name type="scientific">Tribolium castaneum</name>
    <name type="common">Red flour beetle</name>
    <dbReference type="NCBI Taxonomy" id="7070"/>
    <lineage>
        <taxon>Eukaryota</taxon>
        <taxon>Metazoa</taxon>
        <taxon>Ecdysozoa</taxon>
        <taxon>Arthropoda</taxon>
        <taxon>Hexapoda</taxon>
        <taxon>Insecta</taxon>
        <taxon>Pterygota</taxon>
        <taxon>Neoptera</taxon>
        <taxon>Endopterygota</taxon>
        <taxon>Coleoptera</taxon>
        <taxon>Polyphaga</taxon>
        <taxon>Cucujiformia</taxon>
        <taxon>Tenebrionidae</taxon>
        <taxon>Tenebrionidae incertae sedis</taxon>
        <taxon>Tribolium</taxon>
    </lineage>
</organism>
<sequence>MLTRKYGFFNKSTIRHGDKLAAGTRKSQCTEECIIIGYDNEICDVFKEGTSLDWKSCSLPRPLLSLSPAKAHKHKLCGVDGSCVANSAPLLFCSLESIVADVRVGAGGALSGSGGGSALVTWLVVSCIRASGSANCLMFCDQIDVCNA</sequence>
<name>A0A139WPI0_TRICA</name>